<dbReference type="SMART" id="SM00692">
    <property type="entry name" value="DM3"/>
    <property type="match status" value="1"/>
</dbReference>
<evidence type="ECO:0000256" key="2">
    <source>
        <dbReference type="ARBA" id="ARBA00022771"/>
    </source>
</evidence>
<reference evidence="8 9" key="1">
    <citation type="journal article" date="2011" name="Cell">
        <title>The monarch butterfly genome yields insights into long-distance migration.</title>
        <authorList>
            <person name="Zhan S."/>
            <person name="Merlin C."/>
            <person name="Boore J.L."/>
            <person name="Reppert S.M."/>
        </authorList>
    </citation>
    <scope>NUCLEOTIDE SEQUENCE [LARGE SCALE GENOMIC DNA]</scope>
    <source>
        <strain evidence="8">F-2</strain>
    </source>
</reference>
<dbReference type="Proteomes" id="UP000007151">
    <property type="component" value="Unassembled WGS sequence"/>
</dbReference>
<dbReference type="GO" id="GO:0008270">
    <property type="term" value="F:zinc ion binding"/>
    <property type="evidence" value="ECO:0007669"/>
    <property type="project" value="UniProtKB-KW"/>
</dbReference>
<evidence type="ECO:0000256" key="5">
    <source>
        <dbReference type="PROSITE-ProRule" id="PRU00309"/>
    </source>
</evidence>
<evidence type="ECO:0000256" key="1">
    <source>
        <dbReference type="ARBA" id="ARBA00022723"/>
    </source>
</evidence>
<dbReference type="InParanoid" id="A0A212FJR0"/>
<feature type="domain" description="THAP-type" evidence="7">
    <location>
        <begin position="1"/>
        <end position="58"/>
    </location>
</feature>
<dbReference type="Pfam" id="PF05485">
    <property type="entry name" value="THAP"/>
    <property type="match status" value="1"/>
</dbReference>
<keyword evidence="2 5" id="KW-0863">Zinc-finger</keyword>
<dbReference type="EMBL" id="AGBW02008242">
    <property type="protein sequence ID" value="OWR53971.1"/>
    <property type="molecule type" value="Genomic_DNA"/>
</dbReference>
<keyword evidence="1" id="KW-0479">Metal-binding</keyword>
<accession>A0A212FJR0</accession>
<feature type="non-terminal residue" evidence="8">
    <location>
        <position position="1"/>
    </location>
</feature>
<evidence type="ECO:0000259" key="7">
    <source>
        <dbReference type="PROSITE" id="PS50950"/>
    </source>
</evidence>
<dbReference type="PROSITE" id="PS50950">
    <property type="entry name" value="ZF_THAP"/>
    <property type="match status" value="1"/>
</dbReference>
<evidence type="ECO:0000256" key="3">
    <source>
        <dbReference type="ARBA" id="ARBA00022833"/>
    </source>
</evidence>
<feature type="compositionally biased region" description="Basic and acidic residues" evidence="6">
    <location>
        <begin position="119"/>
        <end position="128"/>
    </location>
</feature>
<dbReference type="PANTHER" id="PTHR46600">
    <property type="entry name" value="THAP DOMAIN-CONTAINING"/>
    <property type="match status" value="1"/>
</dbReference>
<dbReference type="GO" id="GO:0043565">
    <property type="term" value="F:sequence-specific DNA binding"/>
    <property type="evidence" value="ECO:0007669"/>
    <property type="project" value="InterPro"/>
</dbReference>
<dbReference type="AlphaFoldDB" id="A0A212FJR0"/>
<dbReference type="InterPro" id="IPR026516">
    <property type="entry name" value="THAP1/10"/>
</dbReference>
<dbReference type="KEGG" id="dpl:KGM_201578B"/>
<gene>
    <name evidence="8" type="ORF">KGM_201578B</name>
</gene>
<evidence type="ECO:0000313" key="9">
    <source>
        <dbReference type="Proteomes" id="UP000007151"/>
    </source>
</evidence>
<dbReference type="InterPro" id="IPR006612">
    <property type="entry name" value="THAP_Znf"/>
</dbReference>
<sequence>FPKCPEIKDKWIDACQNEDALWRPSKDSVVCSRHFTDDCYRQLKRPRRLRMRSVPTLNLPKKIIWEGSLRDMVITDYLKEQREKKQLLQLLEKKIVTEKRSDRRKSYDRKRNRKVKQSTIHEDAKRRK</sequence>
<evidence type="ECO:0000313" key="8">
    <source>
        <dbReference type="EMBL" id="OWR53971.1"/>
    </source>
</evidence>
<organism evidence="8 9">
    <name type="scientific">Danaus plexippus plexippus</name>
    <dbReference type="NCBI Taxonomy" id="278856"/>
    <lineage>
        <taxon>Eukaryota</taxon>
        <taxon>Metazoa</taxon>
        <taxon>Ecdysozoa</taxon>
        <taxon>Arthropoda</taxon>
        <taxon>Hexapoda</taxon>
        <taxon>Insecta</taxon>
        <taxon>Pterygota</taxon>
        <taxon>Neoptera</taxon>
        <taxon>Endopterygota</taxon>
        <taxon>Lepidoptera</taxon>
        <taxon>Glossata</taxon>
        <taxon>Ditrysia</taxon>
        <taxon>Papilionoidea</taxon>
        <taxon>Nymphalidae</taxon>
        <taxon>Danainae</taxon>
        <taxon>Danaini</taxon>
        <taxon>Danaina</taxon>
        <taxon>Danaus</taxon>
        <taxon>Danaus</taxon>
    </lineage>
</organism>
<comment type="caution">
    <text evidence="8">The sequence shown here is derived from an EMBL/GenBank/DDBJ whole genome shotgun (WGS) entry which is preliminary data.</text>
</comment>
<protein>
    <submittedName>
        <fullName evidence="8">THAP domain-containing protein 2</fullName>
    </submittedName>
</protein>
<evidence type="ECO:0000256" key="6">
    <source>
        <dbReference type="SAM" id="MobiDB-lite"/>
    </source>
</evidence>
<dbReference type="SUPFAM" id="SSF57716">
    <property type="entry name" value="Glucocorticoid receptor-like (DNA-binding domain)"/>
    <property type="match status" value="1"/>
</dbReference>
<keyword evidence="9" id="KW-1185">Reference proteome</keyword>
<dbReference type="SMART" id="SM00980">
    <property type="entry name" value="THAP"/>
    <property type="match status" value="1"/>
</dbReference>
<name>A0A212FJR0_DANPL</name>
<feature type="region of interest" description="Disordered" evidence="6">
    <location>
        <begin position="99"/>
        <end position="128"/>
    </location>
</feature>
<dbReference type="PANTHER" id="PTHR46600:SF11">
    <property type="entry name" value="THAP DOMAIN-CONTAINING PROTEIN 10"/>
    <property type="match status" value="1"/>
</dbReference>
<keyword evidence="3" id="KW-0862">Zinc</keyword>
<keyword evidence="4 5" id="KW-0238">DNA-binding</keyword>
<feature type="compositionally biased region" description="Basic residues" evidence="6">
    <location>
        <begin position="106"/>
        <end position="116"/>
    </location>
</feature>
<proteinExistence type="predicted"/>
<evidence type="ECO:0000256" key="4">
    <source>
        <dbReference type="ARBA" id="ARBA00023125"/>
    </source>
</evidence>